<protein>
    <recommendedName>
        <fullName evidence="2">Type II secretion system protein GspG C-terminal domain-containing protein</fullName>
    </recommendedName>
</protein>
<dbReference type="Gene3D" id="3.30.700.10">
    <property type="entry name" value="Glycoprotein, Type 4 Pilin"/>
    <property type="match status" value="1"/>
</dbReference>
<gene>
    <name evidence="1" type="ORF">LCGC14_0368920</name>
</gene>
<comment type="caution">
    <text evidence="1">The sequence shown here is derived from an EMBL/GenBank/DDBJ whole genome shotgun (WGS) entry which is preliminary data.</text>
</comment>
<dbReference type="PANTHER" id="PTHR30093">
    <property type="entry name" value="GENERAL SECRETION PATHWAY PROTEIN G"/>
    <property type="match status" value="1"/>
</dbReference>
<organism evidence="1">
    <name type="scientific">marine sediment metagenome</name>
    <dbReference type="NCBI Taxonomy" id="412755"/>
    <lineage>
        <taxon>unclassified sequences</taxon>
        <taxon>metagenomes</taxon>
        <taxon>ecological metagenomes</taxon>
    </lineage>
</organism>
<accession>A0A0F9T5S0</accession>
<dbReference type="EMBL" id="LAZR01000293">
    <property type="protein sequence ID" value="KKN76600.1"/>
    <property type="molecule type" value="Genomic_DNA"/>
</dbReference>
<dbReference type="InterPro" id="IPR045584">
    <property type="entry name" value="Pilin-like"/>
</dbReference>
<dbReference type="AlphaFoldDB" id="A0A0F9T5S0"/>
<dbReference type="NCBIfam" id="TIGR02532">
    <property type="entry name" value="IV_pilin_GFxxxE"/>
    <property type="match status" value="1"/>
</dbReference>
<dbReference type="InterPro" id="IPR012902">
    <property type="entry name" value="N_methyl_site"/>
</dbReference>
<evidence type="ECO:0000313" key="1">
    <source>
        <dbReference type="EMBL" id="KKN76600.1"/>
    </source>
</evidence>
<dbReference type="SUPFAM" id="SSF54523">
    <property type="entry name" value="Pili subunits"/>
    <property type="match status" value="1"/>
</dbReference>
<sequence length="341" mass="38006">MITRRTTLRGFSLTEVLIVLVVISLLSAIVIPSGMRLAAVARSAECQSNLHAIAQGYTAYRSAEVADQVERQFSAQTWRSDLRVFLANHTGVFLCPEDRFPWSLMPVASIRVYDGGSLLYEIQLFDSDPYWLEGAHNDFLPDKPGMWRVNDDVYNGGNFDRYNMPQYTPGSNPKVSWWAIEDQRYGDEHQYAQGDQDFNDFDVKLTDLGGGLYDAEGFHGNAGYNFGIVDSDGVETREVGGTIGPLRMHAEGASYGVNWQVSRLGIGMHKILAMDYTNRVIYAGGNIPEARSNWDDDAVARHLGKANIAMTDGAVFSAKLEDIRPETGNNDAELWTAWSQR</sequence>
<evidence type="ECO:0008006" key="2">
    <source>
        <dbReference type="Google" id="ProtNLM"/>
    </source>
</evidence>
<proteinExistence type="predicted"/>
<reference evidence="1" key="1">
    <citation type="journal article" date="2015" name="Nature">
        <title>Complex archaea that bridge the gap between prokaryotes and eukaryotes.</title>
        <authorList>
            <person name="Spang A."/>
            <person name="Saw J.H."/>
            <person name="Jorgensen S.L."/>
            <person name="Zaremba-Niedzwiedzka K."/>
            <person name="Martijn J."/>
            <person name="Lind A.E."/>
            <person name="van Eijk R."/>
            <person name="Schleper C."/>
            <person name="Guy L."/>
            <person name="Ettema T.J."/>
        </authorList>
    </citation>
    <scope>NUCLEOTIDE SEQUENCE</scope>
</reference>
<name>A0A0F9T5S0_9ZZZZ</name>